<dbReference type="Gene3D" id="3.20.20.80">
    <property type="entry name" value="Glycosidases"/>
    <property type="match status" value="1"/>
</dbReference>
<keyword evidence="5" id="KW-0624">Polysaccharide degradation</keyword>
<keyword evidence="1 3" id="KW-0732">Signal</keyword>
<accession>A0A6C2U4P2</accession>
<evidence type="ECO:0000313" key="6">
    <source>
        <dbReference type="Proteomes" id="UP000366872"/>
    </source>
</evidence>
<dbReference type="GO" id="GO:0016798">
    <property type="term" value="F:hydrolase activity, acting on glycosyl bonds"/>
    <property type="evidence" value="ECO:0007669"/>
    <property type="project" value="UniProtKB-KW"/>
</dbReference>
<organism evidence="5 6">
    <name type="scientific">Pontiella desulfatans</name>
    <dbReference type="NCBI Taxonomy" id="2750659"/>
    <lineage>
        <taxon>Bacteria</taxon>
        <taxon>Pseudomonadati</taxon>
        <taxon>Kiritimatiellota</taxon>
        <taxon>Kiritimatiellia</taxon>
        <taxon>Kiritimatiellales</taxon>
        <taxon>Pontiellaceae</taxon>
        <taxon>Pontiella</taxon>
    </lineage>
</organism>
<keyword evidence="6" id="KW-1185">Reference proteome</keyword>
<keyword evidence="5" id="KW-0326">Glycosidase</keyword>
<dbReference type="Proteomes" id="UP000366872">
    <property type="component" value="Unassembled WGS sequence"/>
</dbReference>
<evidence type="ECO:0000256" key="2">
    <source>
        <dbReference type="ARBA" id="ARBA00023157"/>
    </source>
</evidence>
<dbReference type="InterPro" id="IPR006558">
    <property type="entry name" value="LamG-like"/>
</dbReference>
<feature type="signal peptide" evidence="3">
    <location>
        <begin position="1"/>
        <end position="20"/>
    </location>
</feature>
<dbReference type="InterPro" id="IPR013320">
    <property type="entry name" value="ConA-like_dom_sf"/>
</dbReference>
<name>A0A6C2U4P2_PONDE</name>
<dbReference type="Pfam" id="PF13385">
    <property type="entry name" value="Laminin_G_3"/>
    <property type="match status" value="1"/>
</dbReference>
<protein>
    <submittedName>
        <fullName evidence="5">Glucuronoxylanase XynC</fullName>
    </submittedName>
</protein>
<dbReference type="Gene3D" id="2.60.120.200">
    <property type="match status" value="1"/>
</dbReference>
<dbReference type="RefSeq" id="WP_136079984.1">
    <property type="nucleotide sequence ID" value="NZ_CAAHFG010000001.1"/>
</dbReference>
<dbReference type="PANTHER" id="PTHR42535:SF2">
    <property type="entry name" value="CHROMOSOME UNDETERMINED SCAFFOLD_146, WHOLE GENOME SHOTGUN SEQUENCE"/>
    <property type="match status" value="1"/>
</dbReference>
<dbReference type="AlphaFoldDB" id="A0A6C2U4P2"/>
<keyword evidence="5" id="KW-0858">Xylan degradation</keyword>
<dbReference type="SUPFAM" id="SSF49899">
    <property type="entry name" value="Concanavalin A-like lectins/glucanases"/>
    <property type="match status" value="1"/>
</dbReference>
<keyword evidence="5" id="KW-0119">Carbohydrate metabolism</keyword>
<keyword evidence="2" id="KW-1015">Disulfide bond</keyword>
<reference evidence="5 6" key="1">
    <citation type="submission" date="2019-04" db="EMBL/GenBank/DDBJ databases">
        <authorList>
            <person name="Van Vliet M D."/>
        </authorList>
    </citation>
    <scope>NUCLEOTIDE SEQUENCE [LARGE SCALE GENOMIC DNA]</scope>
    <source>
        <strain evidence="5 6">F1</strain>
    </source>
</reference>
<dbReference type="PANTHER" id="PTHR42535">
    <property type="entry name" value="OOKINETE PROTEIN, PUTATIVE-RELATED"/>
    <property type="match status" value="1"/>
</dbReference>
<dbReference type="InterPro" id="IPR017853">
    <property type="entry name" value="GH"/>
</dbReference>
<dbReference type="SMART" id="SM00560">
    <property type="entry name" value="LamGL"/>
    <property type="match status" value="1"/>
</dbReference>
<evidence type="ECO:0000256" key="3">
    <source>
        <dbReference type="SAM" id="SignalP"/>
    </source>
</evidence>
<evidence type="ECO:0000313" key="5">
    <source>
        <dbReference type="EMBL" id="VGO14511.1"/>
    </source>
</evidence>
<sequence length="963" mass="103599">MKWMNAMGLCLLLAARLAGAATTAGTVEINPELRGVLITDWGYDIKNASVINGLTASKAQELFIDDRMSVLRVAVWGDATRPAHPAAGEIDVSYYVYDPAVVNSKKMFTAMKNARDARPDVVFFPSKKLDGQNSFPAWTKDGNGVVPEQYARLLADYLRFWEHDLVRKSESFVFPMLGVDNEEVYNEGNITPEKHLAIVNALRAMSEQAGTVDLIDTTHPTHPVVTVPAAFTMPPVIIGPEDYGPSYTFVEELLALPGGGASLDLLGTHYYPRWRPYPKLADMIGDGEGRPCWNSEVHWDNQGDLDDLEDAESALAAIFDNIELGLSGYVWWAYTRTGFKGEMEKAITTSSTLSRPCAIDDEDGFNEKEPLGTLITRAFREGGSLRVWALNVSGTEYADHAFNLLQGGICGDVSYKRWANVDGSFVSSGGSATVVGSNTFSGTLPTNSITLFTLPYASPTNIAAIYSFEGDASDSSGSGNHGTLAGGGAFVDGRDAQCLEFNGVDASVSIPRNISTEFTIAFWMRADVAGSEGAGRWWEGSGLVDGEVAGAAGDFGIALHGSNVAFGVGQPDTTILSQTDMADGQWRHVAATRNSATGEMELFINGASEAVAHGPGGTKAAPPLLRIGCLQTGANHFAGQLDEVRIYDRVLEQSEIQQLAFFDATALLSETWDAAAPAPLVGIGSVQADNLWTYNARNRTDWGISAEGALEVETAGTHSSSLDAETPLPRTVDPMKFEWVTLQAAFAFNALTTDGNTDTRVYAVDGTRQNGYGIMARSETDSQSPVLLRVLSGGATATVFVGAVGSQEADAVYDVTASFKRVSGNFTQVRYRVLKDGAKWRSGDVVLGKAPVAGSLLEKMECSQQKNAFSTIDDVALSIQPDLRDLYIDTFNFQTGETNLVMMVDVPEIGTTYHIETATSGMLFAAEPGTTFIPDVSPWRIELPLETEIHPARFFRLSEGVAP</sequence>
<evidence type="ECO:0000256" key="1">
    <source>
        <dbReference type="ARBA" id="ARBA00022729"/>
    </source>
</evidence>
<feature type="chain" id="PRO_5025600129" evidence="3">
    <location>
        <begin position="21"/>
        <end position="963"/>
    </location>
</feature>
<dbReference type="GO" id="GO:0045493">
    <property type="term" value="P:xylan catabolic process"/>
    <property type="evidence" value="ECO:0007669"/>
    <property type="project" value="UniProtKB-KW"/>
</dbReference>
<dbReference type="EMBL" id="CAAHFG010000001">
    <property type="protein sequence ID" value="VGO14511.1"/>
    <property type="molecule type" value="Genomic_DNA"/>
</dbReference>
<proteinExistence type="predicted"/>
<keyword evidence="5" id="KW-0378">Hydrolase</keyword>
<dbReference type="SUPFAM" id="SSF51445">
    <property type="entry name" value="(Trans)glycosidases"/>
    <property type="match status" value="1"/>
</dbReference>
<feature type="domain" description="LamG-like jellyroll fold" evidence="4">
    <location>
        <begin position="516"/>
        <end position="654"/>
    </location>
</feature>
<gene>
    <name evidence="5" type="primary">xynC</name>
    <name evidence="5" type="ORF">PDESU_03073</name>
</gene>
<evidence type="ECO:0000259" key="4">
    <source>
        <dbReference type="SMART" id="SM00560"/>
    </source>
</evidence>